<dbReference type="AlphaFoldDB" id="A0A937KBN6"/>
<dbReference type="RefSeq" id="WP_202855850.1">
    <property type="nucleotide sequence ID" value="NZ_JAEUGD010000023.1"/>
</dbReference>
<evidence type="ECO:0000313" key="3">
    <source>
        <dbReference type="Proteomes" id="UP000614216"/>
    </source>
</evidence>
<gene>
    <name evidence="2" type="ORF">JMN32_08340</name>
</gene>
<feature type="chain" id="PRO_5036952521" evidence="1">
    <location>
        <begin position="21"/>
        <end position="230"/>
    </location>
</feature>
<comment type="caution">
    <text evidence="2">The sequence shown here is derived from an EMBL/GenBank/DDBJ whole genome shotgun (WGS) entry which is preliminary data.</text>
</comment>
<reference evidence="2" key="1">
    <citation type="submission" date="2021-01" db="EMBL/GenBank/DDBJ databases">
        <title>Fulvivirga kasyanovii gen. nov., sp nov., a novel member of the phylum Bacteroidetes isolated from seawater in a mussel farm.</title>
        <authorList>
            <person name="Zhao L.-H."/>
            <person name="Wang Z.-J."/>
        </authorList>
    </citation>
    <scope>NUCLEOTIDE SEQUENCE</scope>
    <source>
        <strain evidence="2">29W222</strain>
    </source>
</reference>
<evidence type="ECO:0000256" key="1">
    <source>
        <dbReference type="SAM" id="SignalP"/>
    </source>
</evidence>
<sequence length="230" mass="25114">MRKAKLLIFMLFLVPIAAISQQHSDISKIGRVIDNEMAKSWIETFKSKNPDKPKGFTYGKVMLQEMLSAEGVKGIRISYGLTESGTFKFILNGTDNAGGKIWSFYNDGSACPPYCPEEDPEEIDPRVVSIGNKISDEMANNWMEAYTTANPGELKSHLYGKALAEEILAQEKSAGIYFARGLSADEVEHLVLIAVNENGELMIEGVVGNRGNSCPPCPEEIDPSTASSGN</sequence>
<protein>
    <submittedName>
        <fullName evidence="2">Uncharacterized protein</fullName>
    </submittedName>
</protein>
<feature type="signal peptide" evidence="1">
    <location>
        <begin position="1"/>
        <end position="20"/>
    </location>
</feature>
<evidence type="ECO:0000313" key="2">
    <source>
        <dbReference type="EMBL" id="MBL6446314.1"/>
    </source>
</evidence>
<dbReference type="Proteomes" id="UP000614216">
    <property type="component" value="Unassembled WGS sequence"/>
</dbReference>
<name>A0A937KBN6_9BACT</name>
<organism evidence="2 3">
    <name type="scientific">Fulvivirga marina</name>
    <dbReference type="NCBI Taxonomy" id="2494733"/>
    <lineage>
        <taxon>Bacteria</taxon>
        <taxon>Pseudomonadati</taxon>
        <taxon>Bacteroidota</taxon>
        <taxon>Cytophagia</taxon>
        <taxon>Cytophagales</taxon>
        <taxon>Fulvivirgaceae</taxon>
        <taxon>Fulvivirga</taxon>
    </lineage>
</organism>
<accession>A0A937KBN6</accession>
<proteinExistence type="predicted"/>
<keyword evidence="1" id="KW-0732">Signal</keyword>
<keyword evidence="3" id="KW-1185">Reference proteome</keyword>
<dbReference type="EMBL" id="JAEUGD010000023">
    <property type="protein sequence ID" value="MBL6446314.1"/>
    <property type="molecule type" value="Genomic_DNA"/>
</dbReference>